<reference evidence="1" key="1">
    <citation type="submission" date="2020-09" db="EMBL/GenBank/DDBJ databases">
        <authorList>
            <person name="Page A."/>
            <person name="Bastkowski S."/>
        </authorList>
    </citation>
    <scope>NUCLEOTIDE SEQUENCE</scope>
    <source>
        <strain evidence="1">L6_E562_ETEC</strain>
    </source>
</reference>
<proteinExistence type="predicted"/>
<dbReference type="RefSeq" id="WP_001034037.1">
    <property type="nucleotide sequence ID" value="NZ_BDOV01000119.1"/>
</dbReference>
<accession>A0A7I8Z0T3</accession>
<organism evidence="1">
    <name type="scientific">Escherichia coli</name>
    <dbReference type="NCBI Taxonomy" id="562"/>
    <lineage>
        <taxon>Bacteria</taxon>
        <taxon>Pseudomonadati</taxon>
        <taxon>Pseudomonadota</taxon>
        <taxon>Gammaproteobacteria</taxon>
        <taxon>Enterobacterales</taxon>
        <taxon>Enterobacteriaceae</taxon>
        <taxon>Escherichia</taxon>
    </lineage>
</organism>
<dbReference type="EMBL" id="LR883000">
    <property type="protein sequence ID" value="CAD5998963.1"/>
    <property type="molecule type" value="Genomic_DNA"/>
</dbReference>
<evidence type="ECO:0000313" key="1">
    <source>
        <dbReference type="EMBL" id="CAD5998963.1"/>
    </source>
</evidence>
<protein>
    <recommendedName>
        <fullName evidence="2">PIN domain-containing protein</fullName>
    </recommendedName>
</protein>
<sequence length="320" mass="36659">MNKIYLDYNIFLDILERESNDFILPLRNKGFVFVYSPAHIEEIARGLECGKVSREQSLSNLNGIGELTENIELLPYYSPKFNVIESPYGNNGIQVVKEEPNYCYERVYGSIKSNRHAKNAQKTVIMEGEGKFSHLSESERQDSLDNINKLDPIVDILKTNECIDKLINGFITLQAKSDTMIELIQNGVIKHPLDSTDIELIDSYASMKITNSNGYYNSLATNLLTPPSECFNKIKGNFSFIENMIDIVMRELLRYGYKLEKIKKSESSLHDHTHAIYATACDYFICRDKRLLSKTKATYSYLGVKTKVLDANIEGWWQNI</sequence>
<evidence type="ECO:0008006" key="2">
    <source>
        <dbReference type="Google" id="ProtNLM"/>
    </source>
</evidence>
<dbReference type="AlphaFoldDB" id="A0A7I8Z0T3"/>
<gene>
    <name evidence="1" type="ORF">ETECE562_01207</name>
</gene>
<name>A0A7I8Z0T3_ECOLX</name>